<gene>
    <name evidence="1" type="ORF">SAMN05444169_5763</name>
</gene>
<organism evidence="1 2">
    <name type="scientific">Bradyrhizobium erythrophlei</name>
    <dbReference type="NCBI Taxonomy" id="1437360"/>
    <lineage>
        <taxon>Bacteria</taxon>
        <taxon>Pseudomonadati</taxon>
        <taxon>Pseudomonadota</taxon>
        <taxon>Alphaproteobacteria</taxon>
        <taxon>Hyphomicrobiales</taxon>
        <taxon>Nitrobacteraceae</taxon>
        <taxon>Bradyrhizobium</taxon>
    </lineage>
</organism>
<dbReference type="Proteomes" id="UP000190675">
    <property type="component" value="Chromosome I"/>
</dbReference>
<evidence type="ECO:0000313" key="1">
    <source>
        <dbReference type="EMBL" id="SHH10373.1"/>
    </source>
</evidence>
<sequence length="77" mass="8717">MKRIAFPTFVKRIVFPTLAVMAAAIIVLRSHAVQIYGVPNPSAMMSIQEVHEKTDLKKLPAEEFEDQSLVFPRVARH</sequence>
<dbReference type="EMBL" id="LT670818">
    <property type="protein sequence ID" value="SHH10373.1"/>
    <property type="molecule type" value="Genomic_DNA"/>
</dbReference>
<accession>A0A1M5QA38</accession>
<dbReference type="RefSeq" id="WP_154073471.1">
    <property type="nucleotide sequence ID" value="NZ_LT670818.1"/>
</dbReference>
<protein>
    <submittedName>
        <fullName evidence="1">Uncharacterized protein</fullName>
    </submittedName>
</protein>
<dbReference type="OrthoDB" id="8254372at2"/>
<name>A0A1M5QA38_9BRAD</name>
<dbReference type="AlphaFoldDB" id="A0A1M5QA38"/>
<proteinExistence type="predicted"/>
<evidence type="ECO:0000313" key="2">
    <source>
        <dbReference type="Proteomes" id="UP000190675"/>
    </source>
</evidence>
<reference evidence="1 2" key="1">
    <citation type="submission" date="2016-11" db="EMBL/GenBank/DDBJ databases">
        <authorList>
            <person name="Jaros S."/>
            <person name="Januszkiewicz K."/>
            <person name="Wedrychowicz H."/>
        </authorList>
    </citation>
    <scope>NUCLEOTIDE SEQUENCE [LARGE SCALE GENOMIC DNA]</scope>
    <source>
        <strain evidence="1 2">GAS242</strain>
    </source>
</reference>